<dbReference type="RefSeq" id="WP_193497927.1">
    <property type="nucleotide sequence ID" value="NZ_CP063169.1"/>
</dbReference>
<dbReference type="Proteomes" id="UP000593758">
    <property type="component" value="Chromosome"/>
</dbReference>
<protein>
    <submittedName>
        <fullName evidence="1">Uncharacterized protein</fullName>
    </submittedName>
</protein>
<dbReference type="AlphaFoldDB" id="A0A7M1SWZ7"/>
<gene>
    <name evidence="1" type="ORF">IM660_02860</name>
</gene>
<dbReference type="EMBL" id="CP063169">
    <property type="protein sequence ID" value="QOR71262.1"/>
    <property type="molecule type" value="Genomic_DNA"/>
</dbReference>
<evidence type="ECO:0000313" key="2">
    <source>
        <dbReference type="Proteomes" id="UP000593758"/>
    </source>
</evidence>
<organism evidence="1 2">
    <name type="scientific">Ruania alkalisoli</name>
    <dbReference type="NCBI Taxonomy" id="2779775"/>
    <lineage>
        <taxon>Bacteria</taxon>
        <taxon>Bacillati</taxon>
        <taxon>Actinomycetota</taxon>
        <taxon>Actinomycetes</taxon>
        <taxon>Micrococcales</taxon>
        <taxon>Ruaniaceae</taxon>
        <taxon>Ruania</taxon>
    </lineage>
</organism>
<keyword evidence="2" id="KW-1185">Reference proteome</keyword>
<dbReference type="KEGG" id="halt:IM660_02860"/>
<evidence type="ECO:0000313" key="1">
    <source>
        <dbReference type="EMBL" id="QOR71262.1"/>
    </source>
</evidence>
<reference evidence="1 2" key="1">
    <citation type="submission" date="2020-10" db="EMBL/GenBank/DDBJ databases">
        <title>Haloactinobacterium sp. RN3S43, a bacterium isolated from saline soil.</title>
        <authorList>
            <person name="Sun J.-Q."/>
        </authorList>
    </citation>
    <scope>NUCLEOTIDE SEQUENCE [LARGE SCALE GENOMIC DNA]</scope>
    <source>
        <strain evidence="1 2">RN3S43</strain>
    </source>
</reference>
<sequence length="184" mass="20130">MSGASAGTAGPRGRRRTLVLTLVALISLIALGWQVTRDARESWWPSGPHAALGAGESLDGVQVELVAIEPAARVLEWDTVWSPPEGFQPWRISLAVTTTQDEYSFVTTLVESADGRLFEAGQNVPLSSDDYEWSLSVSAPEPGEDPIPEVQHLLVLLPEDAEPAAVRIEEVVRYPEYIRLEVEQ</sequence>
<accession>A0A7M1SWZ7</accession>
<name>A0A7M1SWZ7_9MICO</name>
<proteinExistence type="predicted"/>